<keyword evidence="1" id="KW-1133">Transmembrane helix</keyword>
<evidence type="ECO:0008006" key="4">
    <source>
        <dbReference type="Google" id="ProtNLM"/>
    </source>
</evidence>
<name>A0A225NBD5_9RHOB</name>
<dbReference type="EMBL" id="AQQR01000026">
    <property type="protein sequence ID" value="OWU67803.1"/>
    <property type="molecule type" value="Genomic_DNA"/>
</dbReference>
<dbReference type="Pfam" id="PF14248">
    <property type="entry name" value="DUF4345"/>
    <property type="match status" value="1"/>
</dbReference>
<reference evidence="2 3" key="1">
    <citation type="submission" date="2013-04" db="EMBL/GenBank/DDBJ databases">
        <title>Oceanicola sp. 22II1-22F33 Genome Sequencing.</title>
        <authorList>
            <person name="Lai Q."/>
            <person name="Li G."/>
            <person name="Shao Z."/>
        </authorList>
    </citation>
    <scope>NUCLEOTIDE SEQUENCE [LARGE SCALE GENOMIC DNA]</scope>
    <source>
        <strain evidence="2 3">22II1-22F33</strain>
    </source>
</reference>
<dbReference type="AlphaFoldDB" id="A0A225NBD5"/>
<accession>A0A225NBD5</accession>
<gene>
    <name evidence="2" type="ORF">ATO3_25575</name>
</gene>
<keyword evidence="1" id="KW-0812">Transmembrane</keyword>
<proteinExistence type="predicted"/>
<feature type="transmembrane region" description="Helical" evidence="1">
    <location>
        <begin position="7"/>
        <end position="27"/>
    </location>
</feature>
<feature type="transmembrane region" description="Helical" evidence="1">
    <location>
        <begin position="95"/>
        <end position="119"/>
    </location>
</feature>
<evidence type="ECO:0000256" key="1">
    <source>
        <dbReference type="SAM" id="Phobius"/>
    </source>
</evidence>
<feature type="transmembrane region" description="Helical" evidence="1">
    <location>
        <begin position="70"/>
        <end position="89"/>
    </location>
</feature>
<protein>
    <recommendedName>
        <fullName evidence="4">DUF4345 domain-containing protein</fullName>
    </recommendedName>
</protein>
<comment type="caution">
    <text evidence="2">The sequence shown here is derived from an EMBL/GenBank/DDBJ whole genome shotgun (WGS) entry which is preliminary data.</text>
</comment>
<dbReference type="RefSeq" id="WP_088652737.1">
    <property type="nucleotide sequence ID" value="NZ_AQQR01000026.1"/>
</dbReference>
<sequence>MIQILNIVAGVLTIGMGLIAFLSPTWAAGALDLKTDGSTMGLSELRASAGGLFVVTAAAAIWLNQPLSWAMLGFIYAGAAAGRAVSILVDHPPLGKALAFGGIEVALAAWLIVANLNLVKG</sequence>
<evidence type="ECO:0000313" key="2">
    <source>
        <dbReference type="EMBL" id="OWU67803.1"/>
    </source>
</evidence>
<dbReference type="Proteomes" id="UP000215377">
    <property type="component" value="Unassembled WGS sequence"/>
</dbReference>
<keyword evidence="3" id="KW-1185">Reference proteome</keyword>
<feature type="transmembrane region" description="Helical" evidence="1">
    <location>
        <begin position="47"/>
        <end position="63"/>
    </location>
</feature>
<evidence type="ECO:0000313" key="3">
    <source>
        <dbReference type="Proteomes" id="UP000215377"/>
    </source>
</evidence>
<keyword evidence="1" id="KW-0472">Membrane</keyword>
<organism evidence="2 3">
    <name type="scientific">Marinibacterium profundimaris</name>
    <dbReference type="NCBI Taxonomy" id="1679460"/>
    <lineage>
        <taxon>Bacteria</taxon>
        <taxon>Pseudomonadati</taxon>
        <taxon>Pseudomonadota</taxon>
        <taxon>Alphaproteobacteria</taxon>
        <taxon>Rhodobacterales</taxon>
        <taxon>Paracoccaceae</taxon>
        <taxon>Marinibacterium</taxon>
    </lineage>
</organism>
<dbReference type="OrthoDB" id="7859418at2"/>
<dbReference type="InterPro" id="IPR025597">
    <property type="entry name" value="DUF4345"/>
</dbReference>